<dbReference type="InterPro" id="IPR008250">
    <property type="entry name" value="ATPase_P-typ_transduc_dom_A_sf"/>
</dbReference>
<comment type="subcellular location">
    <subcellularLocation>
        <location evidence="1">Endomembrane system</location>
        <topology evidence="1">Multi-pass membrane protein</topology>
    </subcellularLocation>
</comment>
<organism evidence="17 18">
    <name type="scientific">Clostridium fallax</name>
    <dbReference type="NCBI Taxonomy" id="1533"/>
    <lineage>
        <taxon>Bacteria</taxon>
        <taxon>Bacillati</taxon>
        <taxon>Bacillota</taxon>
        <taxon>Clostridia</taxon>
        <taxon>Eubacteriales</taxon>
        <taxon>Clostridiaceae</taxon>
        <taxon>Clostridium</taxon>
    </lineage>
</organism>
<feature type="transmembrane region" description="Helical" evidence="15">
    <location>
        <begin position="833"/>
        <end position="855"/>
    </location>
</feature>
<evidence type="ECO:0000256" key="15">
    <source>
        <dbReference type="SAM" id="Phobius"/>
    </source>
</evidence>
<keyword evidence="6" id="KW-0479">Metal-binding</keyword>
<dbReference type="InterPro" id="IPR018303">
    <property type="entry name" value="ATPase_P-typ_P_site"/>
</dbReference>
<feature type="transmembrane region" description="Helical" evidence="15">
    <location>
        <begin position="290"/>
        <end position="319"/>
    </location>
</feature>
<keyword evidence="4" id="KW-0109">Calcium transport</keyword>
<feature type="transmembrane region" description="Helical" evidence="15">
    <location>
        <begin position="724"/>
        <end position="743"/>
    </location>
</feature>
<dbReference type="GO" id="GO:0016887">
    <property type="term" value="F:ATP hydrolysis activity"/>
    <property type="evidence" value="ECO:0007669"/>
    <property type="project" value="InterPro"/>
</dbReference>
<dbReference type="Gene3D" id="3.40.50.1000">
    <property type="entry name" value="HAD superfamily/HAD-like"/>
    <property type="match status" value="1"/>
</dbReference>
<dbReference type="RefSeq" id="WP_072892906.1">
    <property type="nucleotide sequence ID" value="NZ_FQVM01000003.1"/>
</dbReference>
<keyword evidence="5 15" id="KW-0812">Transmembrane</keyword>
<keyword evidence="11" id="KW-1278">Translocase</keyword>
<evidence type="ECO:0000256" key="13">
    <source>
        <dbReference type="ARBA" id="ARBA00023065"/>
    </source>
</evidence>
<dbReference type="InterPro" id="IPR023214">
    <property type="entry name" value="HAD_sf"/>
</dbReference>
<dbReference type="PRINTS" id="PR00120">
    <property type="entry name" value="HATPASE"/>
</dbReference>
<dbReference type="PRINTS" id="PR00119">
    <property type="entry name" value="CATATPASE"/>
</dbReference>
<dbReference type="SUPFAM" id="SSF56784">
    <property type="entry name" value="HAD-like"/>
    <property type="match status" value="1"/>
</dbReference>
<dbReference type="InterPro" id="IPR006068">
    <property type="entry name" value="ATPase_P-typ_cation-transptr_C"/>
</dbReference>
<dbReference type="GO" id="GO:0046872">
    <property type="term" value="F:metal ion binding"/>
    <property type="evidence" value="ECO:0007669"/>
    <property type="project" value="UniProtKB-KW"/>
</dbReference>
<dbReference type="FunFam" id="3.40.50.1000:FF:000001">
    <property type="entry name" value="Phospholipid-transporting ATPase IC"/>
    <property type="match status" value="1"/>
</dbReference>
<name>A0A1M4TXZ9_9CLOT</name>
<evidence type="ECO:0000313" key="18">
    <source>
        <dbReference type="Proteomes" id="UP000184035"/>
    </source>
</evidence>
<evidence type="ECO:0000256" key="1">
    <source>
        <dbReference type="ARBA" id="ARBA00004127"/>
    </source>
</evidence>
<feature type="transmembrane region" description="Helical" evidence="15">
    <location>
        <begin position="691"/>
        <end position="712"/>
    </location>
</feature>
<dbReference type="SUPFAM" id="SSF81653">
    <property type="entry name" value="Calcium ATPase, transduction domain A"/>
    <property type="match status" value="1"/>
</dbReference>
<accession>A0A1M4TXZ9</accession>
<evidence type="ECO:0000256" key="5">
    <source>
        <dbReference type="ARBA" id="ARBA00022692"/>
    </source>
</evidence>
<dbReference type="Gene3D" id="2.70.150.10">
    <property type="entry name" value="Calcium-transporting ATPase, cytoplasmic transduction domain A"/>
    <property type="match status" value="1"/>
</dbReference>
<dbReference type="SFLD" id="SFLDG00002">
    <property type="entry name" value="C1.7:_P-type_atpase_like"/>
    <property type="match status" value="1"/>
</dbReference>
<dbReference type="GO" id="GO:0005388">
    <property type="term" value="F:P-type calcium transporter activity"/>
    <property type="evidence" value="ECO:0007669"/>
    <property type="project" value="UniProtKB-EC"/>
</dbReference>
<feature type="transmembrane region" description="Helical" evidence="15">
    <location>
        <begin position="257"/>
        <end position="278"/>
    </location>
</feature>
<dbReference type="PANTHER" id="PTHR24093:SF369">
    <property type="entry name" value="CALCIUM-TRANSPORTING ATPASE"/>
    <property type="match status" value="1"/>
</dbReference>
<dbReference type="GO" id="GO:0012505">
    <property type="term" value="C:endomembrane system"/>
    <property type="evidence" value="ECO:0007669"/>
    <property type="project" value="UniProtKB-SubCell"/>
</dbReference>
<keyword evidence="13" id="KW-0406">Ion transport</keyword>
<proteinExistence type="predicted"/>
<reference evidence="17 18" key="1">
    <citation type="submission" date="2016-11" db="EMBL/GenBank/DDBJ databases">
        <authorList>
            <person name="Jaros S."/>
            <person name="Januszkiewicz K."/>
            <person name="Wedrychowicz H."/>
        </authorList>
    </citation>
    <scope>NUCLEOTIDE SEQUENCE [LARGE SCALE GENOMIC DNA]</scope>
    <source>
        <strain evidence="17 18">DSM 2631</strain>
    </source>
</reference>
<dbReference type="NCBIfam" id="TIGR01517">
    <property type="entry name" value="ATPase-IIB_Ca"/>
    <property type="match status" value="1"/>
</dbReference>
<keyword evidence="14 15" id="KW-0472">Membrane</keyword>
<dbReference type="InterPro" id="IPR036412">
    <property type="entry name" value="HAD-like_sf"/>
</dbReference>
<dbReference type="AlphaFoldDB" id="A0A1M4TXZ9"/>
<evidence type="ECO:0000256" key="10">
    <source>
        <dbReference type="ARBA" id="ARBA00022842"/>
    </source>
</evidence>
<feature type="transmembrane region" description="Helical" evidence="15">
    <location>
        <begin position="797"/>
        <end position="813"/>
    </location>
</feature>
<evidence type="ECO:0000256" key="14">
    <source>
        <dbReference type="ARBA" id="ARBA00023136"/>
    </source>
</evidence>
<dbReference type="InterPro" id="IPR044492">
    <property type="entry name" value="P_typ_ATPase_HD_dom"/>
</dbReference>
<dbReference type="GO" id="GO:0005886">
    <property type="term" value="C:plasma membrane"/>
    <property type="evidence" value="ECO:0007669"/>
    <property type="project" value="TreeGrafter"/>
</dbReference>
<dbReference type="InterPro" id="IPR059000">
    <property type="entry name" value="ATPase_P-type_domA"/>
</dbReference>
<keyword evidence="7" id="KW-0547">Nucleotide-binding</keyword>
<keyword evidence="3" id="KW-0813">Transport</keyword>
<evidence type="ECO:0000259" key="16">
    <source>
        <dbReference type="SMART" id="SM00831"/>
    </source>
</evidence>
<evidence type="ECO:0000256" key="4">
    <source>
        <dbReference type="ARBA" id="ARBA00022568"/>
    </source>
</evidence>
<dbReference type="STRING" id="1533.SAMN05443638_103188"/>
<dbReference type="SMART" id="SM00831">
    <property type="entry name" value="Cation_ATPase_N"/>
    <property type="match status" value="1"/>
</dbReference>
<dbReference type="SUPFAM" id="SSF81665">
    <property type="entry name" value="Calcium ATPase, transmembrane domain M"/>
    <property type="match status" value="1"/>
</dbReference>
<feature type="domain" description="Cation-transporting P-type ATPase N-terminal" evidence="16">
    <location>
        <begin position="2"/>
        <end position="76"/>
    </location>
</feature>
<dbReference type="FunFam" id="2.70.150.10:FF:000029">
    <property type="entry name" value="Calcium-transporting ATPase"/>
    <property type="match status" value="1"/>
</dbReference>
<dbReference type="SFLD" id="SFLDS00003">
    <property type="entry name" value="Haloacid_Dehalogenase"/>
    <property type="match status" value="1"/>
</dbReference>
<dbReference type="InterPro" id="IPR001757">
    <property type="entry name" value="P_typ_ATPase"/>
</dbReference>
<dbReference type="NCBIfam" id="TIGR01494">
    <property type="entry name" value="ATPase_P-type"/>
    <property type="match status" value="2"/>
</dbReference>
<keyword evidence="10" id="KW-0460">Magnesium</keyword>
<evidence type="ECO:0000256" key="12">
    <source>
        <dbReference type="ARBA" id="ARBA00022989"/>
    </source>
</evidence>
<evidence type="ECO:0000256" key="2">
    <source>
        <dbReference type="ARBA" id="ARBA00012790"/>
    </source>
</evidence>
<protein>
    <recommendedName>
        <fullName evidence="2">P-type Ca(2+) transporter</fullName>
        <ecNumber evidence="2">7.2.2.10</ecNumber>
    </recommendedName>
</protein>
<dbReference type="Gene3D" id="1.20.1110.10">
    <property type="entry name" value="Calcium-transporting ATPase, transmembrane domain"/>
    <property type="match status" value="2"/>
</dbReference>
<evidence type="ECO:0000256" key="6">
    <source>
        <dbReference type="ARBA" id="ARBA00022723"/>
    </source>
</evidence>
<dbReference type="Proteomes" id="UP000184035">
    <property type="component" value="Unassembled WGS sequence"/>
</dbReference>
<dbReference type="Gene3D" id="3.40.1110.10">
    <property type="entry name" value="Calcium-transporting ATPase, cytoplasmic domain N"/>
    <property type="match status" value="1"/>
</dbReference>
<evidence type="ECO:0000313" key="17">
    <source>
        <dbReference type="EMBL" id="SHE49335.1"/>
    </source>
</evidence>
<evidence type="ECO:0000256" key="11">
    <source>
        <dbReference type="ARBA" id="ARBA00022967"/>
    </source>
</evidence>
<dbReference type="SFLD" id="SFLDF00027">
    <property type="entry name" value="p-type_atpase"/>
    <property type="match status" value="1"/>
</dbReference>
<evidence type="ECO:0000256" key="9">
    <source>
        <dbReference type="ARBA" id="ARBA00022840"/>
    </source>
</evidence>
<sequence length="897" mass="99688">MDSFLRGKEEVLKDLKVDETQGLSDVQIEEMRKTYGKNEFLPGKKQSLVNKIIEALKDPMVLILLGATIISIGMNIYKMINGGHTEFGESIGILLAVTLSVGIQIIMEGKSEKAFDQLNNINEDIKVKVIRNGKIQYIFKKEVVVGDIVLVETGDKIPADGRLLEDIELNIDESMLTGESDPVKKDGYLIITSEKTPLAERVNMVYSGTFVTSGRGTYIVTEVGDNTEMGHIAKELKETNTSSTPLQEKLGVLAKRISIVGAAGAVLVFVFECFKIMSLGGFSFDRIQEAFMTSIALIVACVPEGLPTIVAMIFAFNVVKMAKNNALVKKMVACETIGSTNVICSDKTGTLTKNQMTVMKVWCDNLIEEPKKLKNINLIDNFAINSTANLQMEDGKEKFIGNPTECSLLKALKKINIDYCNVRKEKELIYQYSFSSEKKSMTSIISNDNEYIAFTKGSPEKVLAFCKFIELDGKIIELDYKIQANIEKEIKKLQNEAYRIIGFSHKNIKDKLHWEKSQDNVEENMIYDGFVAIADPLRDEVYEAVQKCKRAGISLKILTGDNIVTATAIARQLNILKEDSIILEANDIDEMNDYELEKVIDKITVIARSKPITKMRVVKLLKKLGNVVAVTGDGINDAPALRNADVGISMGINGTEVSKEASDIVLLDDSFSTIVKAVEWGRGIYENLQRFLQFQLTVNLVAVVTIILSEIFGFKLPFTPVQLLWVNIIMDGPPALSLGLESLRKNLMDKKPVKRDASIITREMVFKIISNGIYMIIMLIALQSFKFLGGTLGQQETIVFSVFVLFQLFNAFNSRELGNESIISCLGKNKVMVISVLCTFVAHVLIVQFAGAVFGTVPLTLGLWIKVIVFSATIILYSEIVKALSRSFEKATEVKYE</sequence>
<dbReference type="InterPro" id="IPR023298">
    <property type="entry name" value="ATPase_P-typ_TM_dom_sf"/>
</dbReference>
<evidence type="ECO:0000256" key="8">
    <source>
        <dbReference type="ARBA" id="ARBA00022837"/>
    </source>
</evidence>
<dbReference type="Pfam" id="PF13246">
    <property type="entry name" value="Cation_ATPase"/>
    <property type="match status" value="1"/>
</dbReference>
<keyword evidence="12 15" id="KW-1133">Transmembrane helix</keyword>
<dbReference type="InterPro" id="IPR006408">
    <property type="entry name" value="P-type_ATPase_IIB"/>
</dbReference>
<evidence type="ECO:0000256" key="7">
    <source>
        <dbReference type="ARBA" id="ARBA00022741"/>
    </source>
</evidence>
<dbReference type="GO" id="GO:0005524">
    <property type="term" value="F:ATP binding"/>
    <property type="evidence" value="ECO:0007669"/>
    <property type="project" value="UniProtKB-KW"/>
</dbReference>
<keyword evidence="9" id="KW-0067">ATP-binding</keyword>
<dbReference type="EMBL" id="FQVM01000003">
    <property type="protein sequence ID" value="SHE49335.1"/>
    <property type="molecule type" value="Genomic_DNA"/>
</dbReference>
<dbReference type="PANTHER" id="PTHR24093">
    <property type="entry name" value="CATION TRANSPORTING ATPASE"/>
    <property type="match status" value="1"/>
</dbReference>
<dbReference type="OrthoDB" id="9760364at2"/>
<dbReference type="PROSITE" id="PS00154">
    <property type="entry name" value="ATPASE_E1_E2"/>
    <property type="match status" value="1"/>
</dbReference>
<dbReference type="Pfam" id="PF00689">
    <property type="entry name" value="Cation_ATPase_C"/>
    <property type="match status" value="1"/>
</dbReference>
<dbReference type="InterPro" id="IPR004014">
    <property type="entry name" value="ATPase_P-typ_cation-transptr_N"/>
</dbReference>
<evidence type="ECO:0000256" key="3">
    <source>
        <dbReference type="ARBA" id="ARBA00022448"/>
    </source>
</evidence>
<feature type="transmembrane region" description="Helical" evidence="15">
    <location>
        <begin position="60"/>
        <end position="78"/>
    </location>
</feature>
<feature type="transmembrane region" description="Helical" evidence="15">
    <location>
        <begin position="861"/>
        <end position="880"/>
    </location>
</feature>
<dbReference type="EC" id="7.2.2.10" evidence="2"/>
<keyword evidence="8" id="KW-0106">Calcium</keyword>
<feature type="transmembrane region" description="Helical" evidence="15">
    <location>
        <begin position="764"/>
        <end position="785"/>
    </location>
</feature>
<dbReference type="Pfam" id="PF00690">
    <property type="entry name" value="Cation_ATPase_N"/>
    <property type="match status" value="1"/>
</dbReference>
<dbReference type="Pfam" id="PF00122">
    <property type="entry name" value="E1-E2_ATPase"/>
    <property type="match status" value="1"/>
</dbReference>
<gene>
    <name evidence="17" type="ORF">SAMN05443638_103188</name>
</gene>
<keyword evidence="18" id="KW-1185">Reference proteome</keyword>
<dbReference type="FunFam" id="3.40.50.1000:FF:000193">
    <property type="entry name" value="Plasma membrane calcium-transporting ATPase 2"/>
    <property type="match status" value="1"/>
</dbReference>
<dbReference type="InterPro" id="IPR023299">
    <property type="entry name" value="ATPase_P-typ_cyto_dom_N"/>
</dbReference>
<dbReference type="SUPFAM" id="SSF81660">
    <property type="entry name" value="Metal cation-transporting ATPase, ATP-binding domain N"/>
    <property type="match status" value="1"/>
</dbReference>
<feature type="transmembrane region" description="Helical" evidence="15">
    <location>
        <begin position="90"/>
        <end position="107"/>
    </location>
</feature>